<evidence type="ECO:0000259" key="5">
    <source>
        <dbReference type="Pfam" id="PF03466"/>
    </source>
</evidence>
<keyword evidence="2" id="KW-0805">Transcription regulation</keyword>
<reference evidence="6 7" key="1">
    <citation type="journal article" date="2024" name="Int. J. Syst. Evol. Microbiol.">
        <title>Paenibacillus hexagrammi sp. nov., a novel bacterium isolated from the gut content of Hexagrammos agrammus.</title>
        <authorList>
            <person name="Jung H.K."/>
            <person name="Kim D.G."/>
            <person name="Zin H."/>
            <person name="Park J."/>
            <person name="Jung H."/>
            <person name="Kim Y.O."/>
            <person name="Kong H.J."/>
            <person name="Kim J.W."/>
            <person name="Kim Y.S."/>
        </authorList>
    </citation>
    <scope>NUCLEOTIDE SEQUENCE [LARGE SCALE GENOMIC DNA]</scope>
    <source>
        <strain evidence="6 7">YPD9-1</strain>
    </source>
</reference>
<dbReference type="SUPFAM" id="SSF53850">
    <property type="entry name" value="Periplasmic binding protein-like II"/>
    <property type="match status" value="1"/>
</dbReference>
<keyword evidence="7" id="KW-1185">Reference proteome</keyword>
<keyword evidence="3" id="KW-0238">DNA-binding</keyword>
<gene>
    <name evidence="6" type="ORF">L0M14_15705</name>
</gene>
<dbReference type="Proteomes" id="UP001649230">
    <property type="component" value="Chromosome"/>
</dbReference>
<feature type="domain" description="LysR substrate-binding" evidence="5">
    <location>
        <begin position="7"/>
        <end position="187"/>
    </location>
</feature>
<dbReference type="PANTHER" id="PTHR30346:SF28">
    <property type="entry name" value="HTH-TYPE TRANSCRIPTIONAL REGULATOR CYNR"/>
    <property type="match status" value="1"/>
</dbReference>
<dbReference type="RefSeq" id="WP_235117654.1">
    <property type="nucleotide sequence ID" value="NZ_CP090978.1"/>
</dbReference>
<evidence type="ECO:0000256" key="3">
    <source>
        <dbReference type="ARBA" id="ARBA00023125"/>
    </source>
</evidence>
<accession>A0ABY3SC04</accession>
<evidence type="ECO:0000256" key="4">
    <source>
        <dbReference type="ARBA" id="ARBA00023163"/>
    </source>
</evidence>
<evidence type="ECO:0000256" key="2">
    <source>
        <dbReference type="ARBA" id="ARBA00023015"/>
    </source>
</evidence>
<dbReference type="EMBL" id="CP090978">
    <property type="protein sequence ID" value="UJF31307.1"/>
    <property type="molecule type" value="Genomic_DNA"/>
</dbReference>
<protein>
    <submittedName>
        <fullName evidence="6">LysR family transcriptional regulator substrate-binding protein</fullName>
    </submittedName>
</protein>
<organism evidence="6 7">
    <name type="scientific">Paenibacillus hexagrammi</name>
    <dbReference type="NCBI Taxonomy" id="2908839"/>
    <lineage>
        <taxon>Bacteria</taxon>
        <taxon>Bacillati</taxon>
        <taxon>Bacillota</taxon>
        <taxon>Bacilli</taxon>
        <taxon>Bacillales</taxon>
        <taxon>Paenibacillaceae</taxon>
        <taxon>Paenibacillus</taxon>
    </lineage>
</organism>
<keyword evidence="4" id="KW-0804">Transcription</keyword>
<sequence>MLLLTSSSPVRLGTLPSLAEHYLPAVVHAMEQDGIPVDLTVLHTSEELTDMLHSRELDAILVDRFKDDKPDFWNRELWTEPYYVIMPIDHPLAGEQSICLESLAEQPLIMYPPACSIRKKMTSLFAEMKAVPHIKTEVPFGAFIPGYTAAGAGIGILPQMVAAQLSHARLTAVPLHHPLAEREISIAAIGSAAGEQLLPYLRPLPLTRDDPDATRAPAGQ</sequence>
<name>A0ABY3SC04_9BACL</name>
<dbReference type="CDD" id="cd05466">
    <property type="entry name" value="PBP2_LTTR_substrate"/>
    <property type="match status" value="1"/>
</dbReference>
<dbReference type="PANTHER" id="PTHR30346">
    <property type="entry name" value="TRANSCRIPTIONAL DUAL REGULATOR HCAR-RELATED"/>
    <property type="match status" value="1"/>
</dbReference>
<evidence type="ECO:0000256" key="1">
    <source>
        <dbReference type="ARBA" id="ARBA00009437"/>
    </source>
</evidence>
<dbReference type="Gene3D" id="3.40.190.10">
    <property type="entry name" value="Periplasmic binding protein-like II"/>
    <property type="match status" value="2"/>
</dbReference>
<dbReference type="InterPro" id="IPR005119">
    <property type="entry name" value="LysR_subst-bd"/>
</dbReference>
<evidence type="ECO:0000313" key="7">
    <source>
        <dbReference type="Proteomes" id="UP001649230"/>
    </source>
</evidence>
<proteinExistence type="inferred from homology"/>
<comment type="similarity">
    <text evidence="1">Belongs to the LysR transcriptional regulatory family.</text>
</comment>
<dbReference type="Pfam" id="PF03466">
    <property type="entry name" value="LysR_substrate"/>
    <property type="match status" value="1"/>
</dbReference>
<evidence type="ECO:0000313" key="6">
    <source>
        <dbReference type="EMBL" id="UJF31307.1"/>
    </source>
</evidence>